<comment type="caution">
    <text evidence="2">The sequence shown here is derived from an EMBL/GenBank/DDBJ whole genome shotgun (WGS) entry which is preliminary data.</text>
</comment>
<evidence type="ECO:0000313" key="2">
    <source>
        <dbReference type="EMBL" id="NYG58144.1"/>
    </source>
</evidence>
<keyword evidence="1" id="KW-1133">Transmembrane helix</keyword>
<proteinExistence type="predicted"/>
<dbReference type="RefSeq" id="WP_179501334.1">
    <property type="nucleotide sequence ID" value="NZ_JACCAA010000001.1"/>
</dbReference>
<sequence length="606" mass="62780">MRNLLVPRGRDRDESGAVAVMVGLLTVVLVGVCSLAVDIGYQRVAKRDMQAIADIVSMDMARKLDGKTTGQLGGSTWNDALADSLNRNDNSSVGEPLTVIPCTADDHAVSGNQICATPGIYADGVFSNSGSKPATHVRVIARTTIDYFFPVFADGGASQATAYSEASDQTCLRVSSYVADANLNDGALGPLLNLLGTKVGLSAAQGASLADVDISLLSLINAEVDGVTLGQAADTKVSLAGLFDVIGTDVLTQSQTAAIQVLEFLEPKVGGMQIALSDLVALGTGSGSGLDTKVNLFDIVGASIVAANGENGLALNVPINLPGNLASINASAHVIQKPQVGCGQRRSASNPVIETSQVGIKLSANLLPPSNALTDLVNGLISGLGDLFSGLSYRRVEPRLVTDVGFDLELKVAPARAQFTGAECDGDRRTIHFRAAGGQLVSLTLVARVKAAIVQRVKTRSSILTPWSSVDWGPDENVFSIGGPITLSTQGQQPDWTEHTLEIEDDGDYDTAALFGAGSIGLPTIRQLNTSDFSIKIGSSDDYGTINLGGFVQPLLNVLTGVLNPLLSGLSTGLLNTILSTLGIDVSGARVSALRVPSCGYPALRG</sequence>
<dbReference type="AlphaFoldDB" id="A0A7Y9RZE1"/>
<keyword evidence="1" id="KW-0812">Transmembrane</keyword>
<dbReference type="Proteomes" id="UP000540656">
    <property type="component" value="Unassembled WGS sequence"/>
</dbReference>
<accession>A0A7Y9RZE1</accession>
<name>A0A7Y9RZE1_9ACTN</name>
<dbReference type="EMBL" id="JACCAA010000001">
    <property type="protein sequence ID" value="NYG58144.1"/>
    <property type="molecule type" value="Genomic_DNA"/>
</dbReference>
<keyword evidence="1" id="KW-0472">Membrane</keyword>
<reference evidence="2 3" key="1">
    <citation type="submission" date="2020-07" db="EMBL/GenBank/DDBJ databases">
        <title>Sequencing the genomes of 1000 actinobacteria strains.</title>
        <authorList>
            <person name="Klenk H.-P."/>
        </authorList>
    </citation>
    <scope>NUCLEOTIDE SEQUENCE [LARGE SCALE GENOMIC DNA]</scope>
    <source>
        <strain evidence="2 3">DSM 23819</strain>
    </source>
</reference>
<evidence type="ECO:0000313" key="3">
    <source>
        <dbReference type="Proteomes" id="UP000540656"/>
    </source>
</evidence>
<protein>
    <submittedName>
        <fullName evidence="2">Putative membrane protein</fullName>
    </submittedName>
</protein>
<keyword evidence="3" id="KW-1185">Reference proteome</keyword>
<feature type="transmembrane region" description="Helical" evidence="1">
    <location>
        <begin position="20"/>
        <end position="41"/>
    </location>
</feature>
<organism evidence="2 3">
    <name type="scientific">Nocardioides daedukensis</name>
    <dbReference type="NCBI Taxonomy" id="634462"/>
    <lineage>
        <taxon>Bacteria</taxon>
        <taxon>Bacillati</taxon>
        <taxon>Actinomycetota</taxon>
        <taxon>Actinomycetes</taxon>
        <taxon>Propionibacteriales</taxon>
        <taxon>Nocardioidaceae</taxon>
        <taxon>Nocardioides</taxon>
    </lineage>
</organism>
<gene>
    <name evidence="2" type="ORF">BJ980_001067</name>
</gene>
<evidence type="ECO:0000256" key="1">
    <source>
        <dbReference type="SAM" id="Phobius"/>
    </source>
</evidence>